<gene>
    <name evidence="1" type="ORF">E2562_025661</name>
</gene>
<organism evidence="1 2">
    <name type="scientific">Oryza meyeriana var. granulata</name>
    <dbReference type="NCBI Taxonomy" id="110450"/>
    <lineage>
        <taxon>Eukaryota</taxon>
        <taxon>Viridiplantae</taxon>
        <taxon>Streptophyta</taxon>
        <taxon>Embryophyta</taxon>
        <taxon>Tracheophyta</taxon>
        <taxon>Spermatophyta</taxon>
        <taxon>Magnoliopsida</taxon>
        <taxon>Liliopsida</taxon>
        <taxon>Poales</taxon>
        <taxon>Poaceae</taxon>
        <taxon>BOP clade</taxon>
        <taxon>Oryzoideae</taxon>
        <taxon>Oryzeae</taxon>
        <taxon>Oryzinae</taxon>
        <taxon>Oryza</taxon>
        <taxon>Oryza meyeriana</taxon>
    </lineage>
</organism>
<sequence length="88" mass="9925">MAKKQLYITPQIYNCMCTSYADEKESLNMLWVHTIERGLITKSTNQAANLQEMGCFNSKPNDANAIRRPPWSIGEVAVFIPVLQFASS</sequence>
<comment type="caution">
    <text evidence="1">The sequence shown here is derived from an EMBL/GenBank/DDBJ whole genome shotgun (WGS) entry which is preliminary data.</text>
</comment>
<protein>
    <submittedName>
        <fullName evidence="1">Uncharacterized protein</fullName>
    </submittedName>
</protein>
<reference evidence="1 2" key="1">
    <citation type="submission" date="2019-11" db="EMBL/GenBank/DDBJ databases">
        <title>Whole genome sequence of Oryza granulata.</title>
        <authorList>
            <person name="Li W."/>
        </authorList>
    </citation>
    <scope>NUCLEOTIDE SEQUENCE [LARGE SCALE GENOMIC DNA]</scope>
    <source>
        <strain evidence="2">cv. Menghai</strain>
        <tissue evidence="1">Leaf</tissue>
    </source>
</reference>
<evidence type="ECO:0000313" key="2">
    <source>
        <dbReference type="Proteomes" id="UP000479710"/>
    </source>
</evidence>
<evidence type="ECO:0000313" key="1">
    <source>
        <dbReference type="EMBL" id="KAF0934570.1"/>
    </source>
</evidence>
<accession>A0A6G1FCC0</accession>
<proteinExistence type="predicted"/>
<keyword evidence="2" id="KW-1185">Reference proteome</keyword>
<name>A0A6G1FCC0_9ORYZ</name>
<dbReference type="EMBL" id="SPHZ02000001">
    <property type="protein sequence ID" value="KAF0934570.1"/>
    <property type="molecule type" value="Genomic_DNA"/>
</dbReference>
<dbReference type="AlphaFoldDB" id="A0A6G1FCC0"/>
<dbReference type="Proteomes" id="UP000479710">
    <property type="component" value="Unassembled WGS sequence"/>
</dbReference>